<evidence type="ECO:0000259" key="11">
    <source>
        <dbReference type="SMART" id="SM00965"/>
    </source>
</evidence>
<keyword evidence="7 12" id="KW-0675">Receptor</keyword>
<dbReference type="PATRIC" id="fig|123899.6.peg.2758"/>
<dbReference type="GeneID" id="56589977"/>
<evidence type="ECO:0000256" key="1">
    <source>
        <dbReference type="ARBA" id="ARBA00004571"/>
    </source>
</evidence>
<dbReference type="PROSITE" id="PS52016">
    <property type="entry name" value="TONB_DEPENDENT_REC_3"/>
    <property type="match status" value="1"/>
</dbReference>
<name>A0A157SMM3_9BORD</name>
<reference evidence="12 13" key="1">
    <citation type="submission" date="2016-04" db="EMBL/GenBank/DDBJ databases">
        <authorList>
            <consortium name="Pathogen Informatics"/>
        </authorList>
    </citation>
    <scope>NUCLEOTIDE SEQUENCE [LARGE SCALE GENOMIC DNA]</scope>
    <source>
        <strain evidence="12 13">H044680328</strain>
    </source>
</reference>
<keyword evidence="13" id="KW-1185">Reference proteome</keyword>
<evidence type="ECO:0000256" key="7">
    <source>
        <dbReference type="ARBA" id="ARBA00023170"/>
    </source>
</evidence>
<organism evidence="12 13">
    <name type="scientific">Bordetella trematum</name>
    <dbReference type="NCBI Taxonomy" id="123899"/>
    <lineage>
        <taxon>Bacteria</taxon>
        <taxon>Pseudomonadati</taxon>
        <taxon>Pseudomonadota</taxon>
        <taxon>Betaproteobacteria</taxon>
        <taxon>Burkholderiales</taxon>
        <taxon>Alcaligenaceae</taxon>
        <taxon>Bordetella</taxon>
    </lineage>
</organism>
<keyword evidence="3 9" id="KW-0813">Transport</keyword>
<dbReference type="Proteomes" id="UP000076825">
    <property type="component" value="Chromosome 1"/>
</dbReference>
<dbReference type="eggNOG" id="COG4772">
    <property type="taxonomic scope" value="Bacteria"/>
</dbReference>
<dbReference type="Gene3D" id="2.40.170.20">
    <property type="entry name" value="TonB-dependent receptor, beta-barrel domain"/>
    <property type="match status" value="1"/>
</dbReference>
<evidence type="ECO:0000256" key="6">
    <source>
        <dbReference type="ARBA" id="ARBA00023136"/>
    </source>
</evidence>
<dbReference type="InterPro" id="IPR036942">
    <property type="entry name" value="Beta-barrel_TonB_sf"/>
</dbReference>
<protein>
    <submittedName>
        <fullName evidence="12">TonB-dependent siderophore receptor</fullName>
    </submittedName>
</protein>
<comment type="similarity">
    <text evidence="2 9">Belongs to the TonB-dependent receptor family.</text>
</comment>
<evidence type="ECO:0000256" key="8">
    <source>
        <dbReference type="ARBA" id="ARBA00023237"/>
    </source>
</evidence>
<dbReference type="AlphaFoldDB" id="A0A157SMM3"/>
<evidence type="ECO:0000256" key="2">
    <source>
        <dbReference type="ARBA" id="ARBA00009810"/>
    </source>
</evidence>
<dbReference type="InterPro" id="IPR011662">
    <property type="entry name" value="Secretin/TonB_short_N"/>
</dbReference>
<evidence type="ECO:0000313" key="13">
    <source>
        <dbReference type="Proteomes" id="UP000076825"/>
    </source>
</evidence>
<dbReference type="RefSeq" id="WP_063492086.1">
    <property type="nucleotide sequence ID" value="NZ_CP016340.1"/>
</dbReference>
<evidence type="ECO:0000256" key="3">
    <source>
        <dbReference type="ARBA" id="ARBA00022448"/>
    </source>
</evidence>
<proteinExistence type="inferred from homology"/>
<evidence type="ECO:0000256" key="10">
    <source>
        <dbReference type="SAM" id="SignalP"/>
    </source>
</evidence>
<dbReference type="Gene3D" id="2.170.130.10">
    <property type="entry name" value="TonB-dependent receptor, plug domain"/>
    <property type="match status" value="1"/>
</dbReference>
<dbReference type="KEGG" id="btrm:SAMEA390648702769"/>
<keyword evidence="4 9" id="KW-1134">Transmembrane beta strand</keyword>
<gene>
    <name evidence="12" type="primary">bfrH_5</name>
    <name evidence="12" type="ORF">SAMEA3906487_02769</name>
</gene>
<keyword evidence="5 9" id="KW-0812">Transmembrane</keyword>
<evidence type="ECO:0000256" key="9">
    <source>
        <dbReference type="PROSITE-ProRule" id="PRU01360"/>
    </source>
</evidence>
<accession>A0A157SMM3</accession>
<dbReference type="Gene3D" id="3.55.50.30">
    <property type="match status" value="1"/>
</dbReference>
<feature type="chain" id="PRO_5009816835" evidence="10">
    <location>
        <begin position="26"/>
        <end position="861"/>
    </location>
</feature>
<sequence length="861" mass="96516">MSAFPIRRLSAALLPLICLCAPAHAATLAIDIAAQPLDSALLLLGQQTSMQISFVPAQVRGLRAAELRGRYTPAAALAQLLRGSGLSATADGSGRYRIHPDRIAVMPAITVQAAPDERIFTQEEIAATPSANRDISDLVATLPSVRTSGSASASANRGSLAQEDISFHGASPYQNLFQIDGVNASNRLDPASKNLNLKIGNIPGNTQAYYVDTALIDQVKVYDSAVPIEYGQFTGGVVDAKLRRASGENHVSASYRWNSSNMTRQHVAEGDQKDWALGKPGYAPHWKKRFYTLNTDLAFSEDFGAVISASRRESAISRYRMGAAHDPYQTTQEDHNDRIDNVLGKFSLRLGADTVSDLSVKLSDRREELVSDFFRDTVWRHRQQAQGVGWNLEHGFDRARLQVQANWESYRIRRESDLTEFVTHRFADRTPQYTTGGFGNEDKNQKTLGLSARLDLDPLQTGPLQHWLYGGVQASRVDFNFKRHSELYSYSALHKPDGSVHQSSKVQYLPGTVNRQYYTMGLYVSDRVQWQRLSLTASARVDRDTLLGNTNISPRSRLDWDALGNGNTVLSAGWARYHGGEILNLALQEDISRLKRQVLDRYGNPVPPTQQRIITRYDGLATPYDDEWSLSLRQRLGNLEGTLSFVRRNGRDQISKQGSSAEGYEYVNNGRSRSETYSLTLATLEPWRFAQGYWTARASLSHQRSQRNLDLIKGYEDSAAEPDDYLIYNGKRMRASELPPGNFNLPRAAHLTLTGRWPRAGLMWDNTLNWKGRRKDVFYLGPGSAPEYLPRYESAGVPSHLTWDTRLTWEPNFVPGLTLSVDVLNVLNRMPRLTATHPNRRNDLSLYRSGREIWLQAGYQF</sequence>
<dbReference type="SMART" id="SM00965">
    <property type="entry name" value="STN"/>
    <property type="match status" value="1"/>
</dbReference>
<evidence type="ECO:0000313" key="12">
    <source>
        <dbReference type="EMBL" id="SAI71423.1"/>
    </source>
</evidence>
<dbReference type="GO" id="GO:0009279">
    <property type="term" value="C:cell outer membrane"/>
    <property type="evidence" value="ECO:0007669"/>
    <property type="project" value="UniProtKB-SubCell"/>
</dbReference>
<dbReference type="EMBL" id="LT546645">
    <property type="protein sequence ID" value="SAI71423.1"/>
    <property type="molecule type" value="Genomic_DNA"/>
</dbReference>
<evidence type="ECO:0000256" key="4">
    <source>
        <dbReference type="ARBA" id="ARBA00022452"/>
    </source>
</evidence>
<dbReference type="STRING" id="123899.SAMEA3906487_02769"/>
<dbReference type="Pfam" id="PF07660">
    <property type="entry name" value="STN"/>
    <property type="match status" value="1"/>
</dbReference>
<dbReference type="InterPro" id="IPR039426">
    <property type="entry name" value="TonB-dep_rcpt-like"/>
</dbReference>
<keyword evidence="10" id="KW-0732">Signal</keyword>
<feature type="domain" description="Secretin/TonB short N-terminal" evidence="11">
    <location>
        <begin position="50"/>
        <end position="101"/>
    </location>
</feature>
<dbReference type="SUPFAM" id="SSF56935">
    <property type="entry name" value="Porins"/>
    <property type="match status" value="1"/>
</dbReference>
<dbReference type="InterPro" id="IPR012910">
    <property type="entry name" value="Plug_dom"/>
</dbReference>
<keyword evidence="8 9" id="KW-0998">Cell outer membrane</keyword>
<keyword evidence="6 9" id="KW-0472">Membrane</keyword>
<dbReference type="Pfam" id="PF07715">
    <property type="entry name" value="Plug"/>
    <property type="match status" value="1"/>
</dbReference>
<evidence type="ECO:0000256" key="5">
    <source>
        <dbReference type="ARBA" id="ARBA00022692"/>
    </source>
</evidence>
<dbReference type="InterPro" id="IPR037066">
    <property type="entry name" value="Plug_dom_sf"/>
</dbReference>
<feature type="signal peptide" evidence="10">
    <location>
        <begin position="1"/>
        <end position="25"/>
    </location>
</feature>
<dbReference type="OrthoDB" id="9766643at2"/>
<comment type="subcellular location">
    <subcellularLocation>
        <location evidence="1 9">Cell outer membrane</location>
        <topology evidence="1 9">Multi-pass membrane protein</topology>
    </subcellularLocation>
</comment>